<organism evidence="1 2">
    <name type="scientific">Modestobacter italicus (strain DSM 44449 / CECT 9708 / BC 501)</name>
    <dbReference type="NCBI Taxonomy" id="2732864"/>
    <lineage>
        <taxon>Bacteria</taxon>
        <taxon>Bacillati</taxon>
        <taxon>Actinomycetota</taxon>
        <taxon>Actinomycetes</taxon>
        <taxon>Geodermatophilales</taxon>
        <taxon>Geodermatophilaceae</taxon>
        <taxon>Modestobacter</taxon>
    </lineage>
</organism>
<name>I4EQI8_MODI5</name>
<dbReference type="Proteomes" id="UP000006461">
    <property type="component" value="Chromosome"/>
</dbReference>
<accession>I4EQI8</accession>
<sequence length="139" mass="14635">MDVTAQPLFDGTFSIDAVASTAHAVVARLHDEAMATIAALAETWDQPVEEAPAVEADEPVTYREPATWSVADEEDEPAAEDDEDDVLPVLELPPLLLRPRPAGTNVTARLGAGERAAADAATDEFAAAPSGGRRQFVAI</sequence>
<dbReference type="OrthoDB" id="5197935at2"/>
<keyword evidence="2" id="KW-1185">Reference proteome</keyword>
<evidence type="ECO:0000313" key="1">
    <source>
        <dbReference type="EMBL" id="CCH85651.1"/>
    </source>
</evidence>
<dbReference type="EMBL" id="FO203431">
    <property type="protein sequence ID" value="CCH85651.1"/>
    <property type="molecule type" value="Genomic_DNA"/>
</dbReference>
<dbReference type="HOGENOM" id="CLU_1842853_0_0_11"/>
<evidence type="ECO:0000313" key="2">
    <source>
        <dbReference type="Proteomes" id="UP000006461"/>
    </source>
</evidence>
<protein>
    <submittedName>
        <fullName evidence="1">Uncharacterized protein</fullName>
    </submittedName>
</protein>
<dbReference type="KEGG" id="mmar:MODMU_0179"/>
<dbReference type="STRING" id="477641.MODMU_0179"/>
<proteinExistence type="predicted"/>
<dbReference type="AlphaFoldDB" id="I4EQI8"/>
<gene>
    <name evidence="1" type="ordered locus">MODMU_0179</name>
</gene>
<reference evidence="1 2" key="1">
    <citation type="journal article" date="2012" name="J. Bacteriol.">
        <title>Genome Sequence of Radiation-Resistant Modestobacter marinus Strain BC501, a Representative Actinobacterium That Thrives on Calcareous Stone Surfaces.</title>
        <authorList>
            <person name="Normand P."/>
            <person name="Gury J."/>
            <person name="Pujic P."/>
            <person name="Chouaia B."/>
            <person name="Crotti E."/>
            <person name="Brusetti L."/>
            <person name="Daffonchio D."/>
            <person name="Vacherie B."/>
            <person name="Barbe V."/>
            <person name="Medigue C."/>
            <person name="Calteau A."/>
            <person name="Ghodhbane-Gtari F."/>
            <person name="Essoussi I."/>
            <person name="Nouioui I."/>
            <person name="Abbassi-Ghozzi I."/>
            <person name="Gtari M."/>
        </authorList>
    </citation>
    <scope>NUCLEOTIDE SEQUENCE [LARGE SCALE GENOMIC DNA]</scope>
    <source>
        <strain evidence="2">BC 501</strain>
    </source>
</reference>